<dbReference type="InterPro" id="IPR005467">
    <property type="entry name" value="His_kinase_dom"/>
</dbReference>
<evidence type="ECO:0000313" key="10">
    <source>
        <dbReference type="EMBL" id="PJZ64791.1"/>
    </source>
</evidence>
<keyword evidence="5 8" id="KW-0812">Transmembrane</keyword>
<organism evidence="10 11">
    <name type="scientific">Leptospira wolffii</name>
    <dbReference type="NCBI Taxonomy" id="409998"/>
    <lineage>
        <taxon>Bacteria</taxon>
        <taxon>Pseudomonadati</taxon>
        <taxon>Spirochaetota</taxon>
        <taxon>Spirochaetia</taxon>
        <taxon>Leptospirales</taxon>
        <taxon>Leptospiraceae</taxon>
        <taxon>Leptospira</taxon>
    </lineage>
</organism>
<keyword evidence="4" id="KW-0808">Transferase</keyword>
<dbReference type="RefSeq" id="WP_100759925.1">
    <property type="nucleotide sequence ID" value="NZ_NPDT01000008.1"/>
</dbReference>
<dbReference type="Gene3D" id="1.10.287.130">
    <property type="match status" value="1"/>
</dbReference>
<dbReference type="SUPFAM" id="SSF55874">
    <property type="entry name" value="ATPase domain of HSP90 chaperone/DNA topoisomerase II/histidine kinase"/>
    <property type="match status" value="1"/>
</dbReference>
<keyword evidence="6 10" id="KW-0418">Kinase</keyword>
<evidence type="ECO:0000256" key="5">
    <source>
        <dbReference type="ARBA" id="ARBA00022692"/>
    </source>
</evidence>
<dbReference type="Pfam" id="PF02518">
    <property type="entry name" value="HATPase_c"/>
    <property type="match status" value="1"/>
</dbReference>
<protein>
    <recommendedName>
        <fullName evidence="2">histidine kinase</fullName>
        <ecNumber evidence="2">2.7.13.3</ecNumber>
    </recommendedName>
</protein>
<comment type="caution">
    <text evidence="10">The sequence shown here is derived from an EMBL/GenBank/DDBJ whole genome shotgun (WGS) entry which is preliminary data.</text>
</comment>
<evidence type="ECO:0000256" key="2">
    <source>
        <dbReference type="ARBA" id="ARBA00012438"/>
    </source>
</evidence>
<dbReference type="Proteomes" id="UP000231912">
    <property type="component" value="Unassembled WGS sequence"/>
</dbReference>
<comment type="catalytic activity">
    <reaction evidence="1">
        <text>ATP + protein L-histidine = ADP + protein N-phospho-L-histidine.</text>
        <dbReference type="EC" id="2.7.13.3"/>
    </reaction>
</comment>
<dbReference type="Gene3D" id="3.30.450.20">
    <property type="entry name" value="PAS domain"/>
    <property type="match status" value="1"/>
</dbReference>
<evidence type="ECO:0000256" key="3">
    <source>
        <dbReference type="ARBA" id="ARBA00022553"/>
    </source>
</evidence>
<dbReference type="InterPro" id="IPR003594">
    <property type="entry name" value="HATPase_dom"/>
</dbReference>
<reference evidence="10 11" key="1">
    <citation type="submission" date="2017-07" db="EMBL/GenBank/DDBJ databases">
        <title>Leptospira spp. isolated from tropical soils.</title>
        <authorList>
            <person name="Thibeaux R."/>
            <person name="Iraola G."/>
            <person name="Ferres I."/>
            <person name="Bierque E."/>
            <person name="Girault D."/>
            <person name="Soupe-Gilbert M.-E."/>
            <person name="Picardeau M."/>
            <person name="Goarant C."/>
        </authorList>
    </citation>
    <scope>NUCLEOTIDE SEQUENCE [LARGE SCALE GENOMIC DNA]</scope>
    <source>
        <strain evidence="10 11">FH2-C-A2</strain>
    </source>
</reference>
<dbReference type="GO" id="GO:0000155">
    <property type="term" value="F:phosphorelay sensor kinase activity"/>
    <property type="evidence" value="ECO:0007669"/>
    <property type="project" value="InterPro"/>
</dbReference>
<name>A0A2M9Z8P0_9LEPT</name>
<accession>A0A2M9Z8P0</accession>
<keyword evidence="8" id="KW-0472">Membrane</keyword>
<evidence type="ECO:0000256" key="8">
    <source>
        <dbReference type="SAM" id="Phobius"/>
    </source>
</evidence>
<dbReference type="PROSITE" id="PS50109">
    <property type="entry name" value="HIS_KIN"/>
    <property type="match status" value="1"/>
</dbReference>
<dbReference type="PANTHER" id="PTHR45436">
    <property type="entry name" value="SENSOR HISTIDINE KINASE YKOH"/>
    <property type="match status" value="1"/>
</dbReference>
<dbReference type="SMART" id="SM00388">
    <property type="entry name" value="HisKA"/>
    <property type="match status" value="1"/>
</dbReference>
<dbReference type="SUPFAM" id="SSF103190">
    <property type="entry name" value="Sensory domain-like"/>
    <property type="match status" value="1"/>
</dbReference>
<dbReference type="PANTHER" id="PTHR45436:SF10">
    <property type="entry name" value="HISTIDINE KINASE"/>
    <property type="match status" value="1"/>
</dbReference>
<evidence type="ECO:0000259" key="9">
    <source>
        <dbReference type="PROSITE" id="PS50109"/>
    </source>
</evidence>
<dbReference type="InterPro" id="IPR036890">
    <property type="entry name" value="HATPase_C_sf"/>
</dbReference>
<dbReference type="Pfam" id="PF00512">
    <property type="entry name" value="HisKA"/>
    <property type="match status" value="1"/>
</dbReference>
<evidence type="ECO:0000256" key="1">
    <source>
        <dbReference type="ARBA" id="ARBA00000085"/>
    </source>
</evidence>
<gene>
    <name evidence="10" type="ORF">CH371_16885</name>
</gene>
<dbReference type="SUPFAM" id="SSF47384">
    <property type="entry name" value="Homodimeric domain of signal transducing histidine kinase"/>
    <property type="match status" value="1"/>
</dbReference>
<evidence type="ECO:0000313" key="11">
    <source>
        <dbReference type="Proteomes" id="UP000231912"/>
    </source>
</evidence>
<keyword evidence="3" id="KW-0597">Phosphoprotein</keyword>
<dbReference type="EC" id="2.7.13.3" evidence="2"/>
<evidence type="ECO:0000256" key="6">
    <source>
        <dbReference type="ARBA" id="ARBA00022777"/>
    </source>
</evidence>
<dbReference type="InterPro" id="IPR003661">
    <property type="entry name" value="HisK_dim/P_dom"/>
</dbReference>
<feature type="transmembrane region" description="Helical" evidence="8">
    <location>
        <begin position="189"/>
        <end position="209"/>
    </location>
</feature>
<proteinExistence type="predicted"/>
<feature type="domain" description="Histidine kinase" evidence="9">
    <location>
        <begin position="264"/>
        <end position="475"/>
    </location>
</feature>
<dbReference type="CDD" id="cd00082">
    <property type="entry name" value="HisKA"/>
    <property type="match status" value="1"/>
</dbReference>
<dbReference type="EMBL" id="NPDT01000008">
    <property type="protein sequence ID" value="PJZ64791.1"/>
    <property type="molecule type" value="Genomic_DNA"/>
</dbReference>
<dbReference type="InterPro" id="IPR036097">
    <property type="entry name" value="HisK_dim/P_sf"/>
</dbReference>
<evidence type="ECO:0000256" key="4">
    <source>
        <dbReference type="ARBA" id="ARBA00022679"/>
    </source>
</evidence>
<sequence length="477" mass="54051">MVSNRNRFFFVFSIGYYYFVDKIEESIRPRYMETVEESINDTAHLLSALLEEEISKHPSFSLAEISDRFLSHIFQNAKRRTLTSRIFAVTKKNVDLQVYVTDDKGIVIFDSEGKRKGENYSRMNDVYLTLRGKYGARSSKLSASDPEGALFIAAPIRRFGKTIGVLTVVKPKSSVIPFIETAREKFWDLSLFVALSIVILFLSVVYLIFSPIRKLSEYVSDLREEKRVPFPKIGVPEIRDLGERMDQLVRELAGKEYVENYVQSLTHEIKSPLSSLLASVELISEDPKRLEALLNNIQLEGKRIQTIIEKLLELSTLENVSRLDKTPDLDLSEILKETVSSLQPEAIRKNIILESHTVSVFIEGSRLFLSMALRNLVQNALDFSPPGSKIRITCGIENGLGFWEVRDEGEGIPEYASARIYERFYSLPRPDTGRKSSGLGLAFVLEIAKLHDSEVEIKNAESGGVIARILFHKISIG</sequence>
<dbReference type="InterPro" id="IPR050428">
    <property type="entry name" value="TCS_sensor_his_kinase"/>
</dbReference>
<dbReference type="SMART" id="SM00387">
    <property type="entry name" value="HATPase_c"/>
    <property type="match status" value="1"/>
</dbReference>
<dbReference type="Gene3D" id="3.30.565.10">
    <property type="entry name" value="Histidine kinase-like ATPase, C-terminal domain"/>
    <property type="match status" value="1"/>
</dbReference>
<keyword evidence="7 8" id="KW-1133">Transmembrane helix</keyword>
<dbReference type="AlphaFoldDB" id="A0A2M9Z8P0"/>
<evidence type="ECO:0000256" key="7">
    <source>
        <dbReference type="ARBA" id="ARBA00022989"/>
    </source>
</evidence>
<dbReference type="InterPro" id="IPR029151">
    <property type="entry name" value="Sensor-like_sf"/>
</dbReference>
<dbReference type="NCBIfam" id="NF008312">
    <property type="entry name" value="PRK11100.1"/>
    <property type="match status" value="1"/>
</dbReference>